<accession>A0A261FUQ9</accession>
<dbReference type="PROSITE" id="PS51194">
    <property type="entry name" value="HELICASE_CTER"/>
    <property type="match status" value="1"/>
</dbReference>
<dbReference type="OrthoDB" id="9776021at2"/>
<dbReference type="Gene3D" id="3.40.50.300">
    <property type="entry name" value="P-loop containing nucleotide triphosphate hydrolases"/>
    <property type="match status" value="2"/>
</dbReference>
<dbReference type="AlphaFoldDB" id="A0A261FUQ9"/>
<evidence type="ECO:0000259" key="1">
    <source>
        <dbReference type="PROSITE" id="PS51192"/>
    </source>
</evidence>
<dbReference type="Pfam" id="PF04851">
    <property type="entry name" value="ResIII"/>
    <property type="match status" value="1"/>
</dbReference>
<evidence type="ECO:0000259" key="2">
    <source>
        <dbReference type="PROSITE" id="PS51194"/>
    </source>
</evidence>
<feature type="domain" description="Helicase C-terminal" evidence="2">
    <location>
        <begin position="487"/>
        <end position="651"/>
    </location>
</feature>
<dbReference type="Pfam" id="PF00271">
    <property type="entry name" value="Helicase_C"/>
    <property type="match status" value="1"/>
</dbReference>
<dbReference type="GO" id="GO:0005524">
    <property type="term" value="F:ATP binding"/>
    <property type="evidence" value="ECO:0007669"/>
    <property type="project" value="InterPro"/>
</dbReference>
<keyword evidence="3" id="KW-0347">Helicase</keyword>
<comment type="caution">
    <text evidence="3">The sequence shown here is derived from an EMBL/GenBank/DDBJ whole genome shotgun (WGS) entry which is preliminary data.</text>
</comment>
<dbReference type="InterPro" id="IPR058403">
    <property type="entry name" value="DUF8090"/>
</dbReference>
<feature type="domain" description="Helicase ATP-binding" evidence="1">
    <location>
        <begin position="265"/>
        <end position="418"/>
    </location>
</feature>
<dbReference type="GO" id="GO:0016787">
    <property type="term" value="F:hydrolase activity"/>
    <property type="evidence" value="ECO:0007669"/>
    <property type="project" value="InterPro"/>
</dbReference>
<dbReference type="PROSITE" id="PS51192">
    <property type="entry name" value="HELICASE_ATP_BIND_1"/>
    <property type="match status" value="1"/>
</dbReference>
<evidence type="ECO:0000313" key="4">
    <source>
        <dbReference type="Proteomes" id="UP000216352"/>
    </source>
</evidence>
<evidence type="ECO:0000313" key="3">
    <source>
        <dbReference type="EMBL" id="OZG62848.1"/>
    </source>
</evidence>
<keyword evidence="3" id="KW-0547">Nucleotide-binding</keyword>
<keyword evidence="4" id="KW-1185">Reference proteome</keyword>
<dbReference type="GO" id="GO:0004386">
    <property type="term" value="F:helicase activity"/>
    <property type="evidence" value="ECO:0007669"/>
    <property type="project" value="UniProtKB-KW"/>
</dbReference>
<dbReference type="CDD" id="cd18799">
    <property type="entry name" value="SF2_C_EcoAI-like"/>
    <property type="match status" value="1"/>
</dbReference>
<name>A0A261FUQ9_9BIFI</name>
<dbReference type="InterPro" id="IPR006935">
    <property type="entry name" value="Helicase/UvrB_N"/>
</dbReference>
<dbReference type="InterPro" id="IPR014001">
    <property type="entry name" value="Helicase_ATP-bd"/>
</dbReference>
<dbReference type="GO" id="GO:0003677">
    <property type="term" value="F:DNA binding"/>
    <property type="evidence" value="ECO:0007669"/>
    <property type="project" value="InterPro"/>
</dbReference>
<keyword evidence="3" id="KW-0067">ATP-binding</keyword>
<dbReference type="Proteomes" id="UP000216352">
    <property type="component" value="Unassembled WGS sequence"/>
</dbReference>
<dbReference type="SMART" id="SM00487">
    <property type="entry name" value="DEXDc"/>
    <property type="match status" value="1"/>
</dbReference>
<dbReference type="PANTHER" id="PTHR47396:SF1">
    <property type="entry name" value="ATP-DEPENDENT HELICASE IRC3-RELATED"/>
    <property type="match status" value="1"/>
</dbReference>
<dbReference type="InterPro" id="IPR050742">
    <property type="entry name" value="Helicase_Restrict-Modif_Enz"/>
</dbReference>
<dbReference type="Pfam" id="PF26350">
    <property type="entry name" value="DUF8090"/>
    <property type="match status" value="1"/>
</dbReference>
<dbReference type="SUPFAM" id="SSF52540">
    <property type="entry name" value="P-loop containing nucleoside triphosphate hydrolases"/>
    <property type="match status" value="1"/>
</dbReference>
<organism evidence="3 4">
    <name type="scientific">Bifidobacterium lemurum</name>
    <dbReference type="NCBI Taxonomy" id="1603886"/>
    <lineage>
        <taxon>Bacteria</taxon>
        <taxon>Bacillati</taxon>
        <taxon>Actinomycetota</taxon>
        <taxon>Actinomycetes</taxon>
        <taxon>Bifidobacteriales</taxon>
        <taxon>Bifidobacteriaceae</taxon>
        <taxon>Bifidobacterium</taxon>
    </lineage>
</organism>
<dbReference type="SMART" id="SM00490">
    <property type="entry name" value="HELICc"/>
    <property type="match status" value="1"/>
</dbReference>
<sequence length="1066" mass="121394">MNGQFSATARFDTNLDAGSSSVLEDVVSGLIQSTMDAPGVYSPKLIANRPGNTMCDAISEELANSESFDISVAFVSAEAVRTLFESFKSRAESRTSDSTPSRLITSTKNFFNAPSAFWDLLRLKNTANVDVRVWAEPSDKPNTYAGQGQPFHPKGYVFARRMEDGKPYYNLYVGSSNLTQQALGIQREWNLKISSLKEGELVEQFQNELDSQVANSVPLTEEWIKQYEEDFKKYAPPRREILESLENIEITPNAMQQEALASLAKLRKQGEHRAILISATGTGKTYLSAFDVRAVNPKRMLYIVHQQQILTSAMRSYQRVLHCDPEEMGLFTGGSKQSDRKYVFATIQTLCKPEVLRQFDSDEFDYILVDEAHHVGADSYRRVIDHFKDADFILGMTATPERTDGINIFKLFGHNIAYEIRLQRALDEDMLCPFHYYGVAEYLGSSDDHPGRRIDVSNGLSADDSKQLNYEISQLATSERVRYIIDKLQQYSPYHQPVTGLVFCSRQEEAVELSRLFNQEYNQQAERAYRTAAITSATHPKQTDRETMVKRLEEGEYDYLFTVDLFNEGIDIPAVNQIVMLRNTQSSIVFTQQLGRGLRKFPHKDSVIVIDFIGNYANNYLIPVALYGNTGDRDTARKNLQRRTIGLSSISFDSIAKERVLKSLDTADWSDMKKLTEQYRQLRFQLGRIPMLIDVYEHDPSLPFTLASKSGNYLDFVRSREQSLSRGKRNENDEPSYLDQLEPIGSTANGILKMATELLVPGLRPHELVILDRLCRFQEERICDAADSRNVSWQPAEPLSLTELADVIARQFPDAYLNQSQIDSALHTLDFSYFIAANHKRFGATPLIETTIDGQHVQLSETFADLLSSNRTFRIFFADALRCGLSNCRDLFSRAKAQQRELDHGFLYEQKYTLADVVRLLGWSKEMNGQNVGGYFCHRDTGTMPIFVKYAASQYEDEFLGPQDMRYYSKNGRTPSSPEFRWMSDGRNTPDWQRSHFIPLFVMRKEEAKEARYYYVGHVTSFSDLTLTHKPDADGSKTVNATVTNLRLAKPLDTELYRHLTGRSTC</sequence>
<protein>
    <submittedName>
        <fullName evidence="3">DNA/RNA helicase (DEAD/DEAH box family)</fullName>
    </submittedName>
</protein>
<dbReference type="InterPro" id="IPR027417">
    <property type="entry name" value="P-loop_NTPase"/>
</dbReference>
<dbReference type="CDD" id="cd18032">
    <property type="entry name" value="DEXHc_RE_I_III_res"/>
    <property type="match status" value="1"/>
</dbReference>
<dbReference type="GO" id="GO:0005829">
    <property type="term" value="C:cytosol"/>
    <property type="evidence" value="ECO:0007669"/>
    <property type="project" value="TreeGrafter"/>
</dbReference>
<gene>
    <name evidence="3" type="ORF">BLEM_0516</name>
</gene>
<dbReference type="Pfam" id="PF11907">
    <property type="entry name" value="DUF3427"/>
    <property type="match status" value="1"/>
</dbReference>
<dbReference type="EMBL" id="MWWX01000003">
    <property type="protein sequence ID" value="OZG62848.1"/>
    <property type="molecule type" value="Genomic_DNA"/>
</dbReference>
<dbReference type="InterPro" id="IPR021835">
    <property type="entry name" value="DUF3427"/>
</dbReference>
<dbReference type="RefSeq" id="WP_072726906.1">
    <property type="nucleotide sequence ID" value="NZ_BDIS01000027.1"/>
</dbReference>
<keyword evidence="3" id="KW-0378">Hydrolase</keyword>
<dbReference type="InterPro" id="IPR001650">
    <property type="entry name" value="Helicase_C-like"/>
</dbReference>
<dbReference type="STRING" id="1603886.GCA_001895165_02067"/>
<dbReference type="PANTHER" id="PTHR47396">
    <property type="entry name" value="TYPE I RESTRICTION ENZYME ECOKI R PROTEIN"/>
    <property type="match status" value="1"/>
</dbReference>
<proteinExistence type="predicted"/>
<dbReference type="Gene3D" id="3.30.870.10">
    <property type="entry name" value="Endonuclease Chain A"/>
    <property type="match status" value="1"/>
</dbReference>
<reference evidence="3 4" key="1">
    <citation type="journal article" date="2017" name="BMC Genomics">
        <title>Comparative genomic and phylogenomic analyses of the Bifidobacteriaceae family.</title>
        <authorList>
            <person name="Lugli G.A."/>
            <person name="Milani C."/>
            <person name="Turroni F."/>
            <person name="Duranti S."/>
            <person name="Mancabelli L."/>
            <person name="Mangifesta M."/>
            <person name="Ferrario C."/>
            <person name="Modesto M."/>
            <person name="Mattarelli P."/>
            <person name="Jiri K."/>
            <person name="van Sinderen D."/>
            <person name="Ventura M."/>
        </authorList>
    </citation>
    <scope>NUCLEOTIDE SEQUENCE [LARGE SCALE GENOMIC DNA]</scope>
    <source>
        <strain evidence="3 4">DSM 28807</strain>
    </source>
</reference>